<dbReference type="GO" id="GO:0020037">
    <property type="term" value="F:heme binding"/>
    <property type="evidence" value="ECO:0007669"/>
    <property type="project" value="InterPro"/>
</dbReference>
<comment type="caution">
    <text evidence="1">The sequence shown here is derived from an EMBL/GenBank/DDBJ whole genome shotgun (WGS) entry which is preliminary data.</text>
</comment>
<dbReference type="SUPFAM" id="SSF48264">
    <property type="entry name" value="Cytochrome P450"/>
    <property type="match status" value="1"/>
</dbReference>
<dbReference type="InterPro" id="IPR036396">
    <property type="entry name" value="Cyt_P450_sf"/>
</dbReference>
<evidence type="ECO:0000313" key="2">
    <source>
        <dbReference type="Proteomes" id="UP001460270"/>
    </source>
</evidence>
<name>A0AAW0PY99_9GOBI</name>
<gene>
    <name evidence="1" type="ORF">WMY93_000219</name>
</gene>
<dbReference type="PANTHER" id="PTHR24306">
    <property type="match status" value="1"/>
</dbReference>
<reference evidence="2" key="1">
    <citation type="submission" date="2024-04" db="EMBL/GenBank/DDBJ databases">
        <title>Salinicola lusitanus LLJ914,a marine bacterium isolated from the Okinawa Trough.</title>
        <authorList>
            <person name="Li J."/>
        </authorList>
    </citation>
    <scope>NUCLEOTIDE SEQUENCE [LARGE SCALE GENOMIC DNA]</scope>
</reference>
<organism evidence="1 2">
    <name type="scientific">Mugilogobius chulae</name>
    <name type="common">yellowstripe goby</name>
    <dbReference type="NCBI Taxonomy" id="88201"/>
    <lineage>
        <taxon>Eukaryota</taxon>
        <taxon>Metazoa</taxon>
        <taxon>Chordata</taxon>
        <taxon>Craniata</taxon>
        <taxon>Vertebrata</taxon>
        <taxon>Euteleostomi</taxon>
        <taxon>Actinopterygii</taxon>
        <taxon>Neopterygii</taxon>
        <taxon>Teleostei</taxon>
        <taxon>Neoteleostei</taxon>
        <taxon>Acanthomorphata</taxon>
        <taxon>Gobiaria</taxon>
        <taxon>Gobiiformes</taxon>
        <taxon>Gobioidei</taxon>
        <taxon>Gobiidae</taxon>
        <taxon>Gobionellinae</taxon>
        <taxon>Mugilogobius</taxon>
    </lineage>
</organism>
<dbReference type="GO" id="GO:0005506">
    <property type="term" value="F:iron ion binding"/>
    <property type="evidence" value="ECO:0007669"/>
    <property type="project" value="InterPro"/>
</dbReference>
<evidence type="ECO:0000313" key="1">
    <source>
        <dbReference type="EMBL" id="KAK7944491.1"/>
    </source>
</evidence>
<dbReference type="PANTHER" id="PTHR24306:SF0">
    <property type="entry name" value="7-ALPHA-HYDROXYCHOLEST-4-EN-3-ONE 12-ALPHA-HYDROXYLASE"/>
    <property type="match status" value="1"/>
</dbReference>
<dbReference type="Proteomes" id="UP001460270">
    <property type="component" value="Unassembled WGS sequence"/>
</dbReference>
<keyword evidence="2" id="KW-1185">Reference proteome</keyword>
<sequence>MGLLLPVLLALLACLFGGLYFLGVFRQRRPGEPPLDKGRIPWLGHVLEFRKNTLKFLQRMRKKHVLINQSLRQLVRTPQRLRMQILTESMMRNLQNLMLHNLGSAANQKTWTEDGLYNYCYNIVFRAGYLALYGNATSETEGDKEKAINKDRAESDILFQEFRKYEQLFQIWRIMFYPQVEGERLQDAEFFLE</sequence>
<protein>
    <submittedName>
        <fullName evidence="1">Uncharacterized protein</fullName>
    </submittedName>
</protein>
<accession>A0AAW0PY99</accession>
<dbReference type="Gene3D" id="1.10.630.10">
    <property type="entry name" value="Cytochrome P450"/>
    <property type="match status" value="1"/>
</dbReference>
<dbReference type="GO" id="GO:0008397">
    <property type="term" value="F:sterol 12-alpha-hydroxylase activity"/>
    <property type="evidence" value="ECO:0007669"/>
    <property type="project" value="TreeGrafter"/>
</dbReference>
<proteinExistence type="predicted"/>
<dbReference type="AlphaFoldDB" id="A0AAW0PY99"/>
<dbReference type="EMBL" id="JBBPFD010000001">
    <property type="protein sequence ID" value="KAK7944491.1"/>
    <property type="molecule type" value="Genomic_DNA"/>
</dbReference>